<protein>
    <submittedName>
        <fullName evidence="2">Uncharacterized protein</fullName>
    </submittedName>
</protein>
<dbReference type="AlphaFoldDB" id="A0A7L6AYY8"/>
<sequence length="105" mass="10612">MTTLVNDVLTDLGLTGSAGPRLDGDPRPVALASPLAVADCAVASVAACLAAAADWRSPAPAGADAYRTALGDGWSGISPPGRLDGRPLSWPHLPPAYGQAPPRWS</sequence>
<evidence type="ECO:0000256" key="1">
    <source>
        <dbReference type="SAM" id="MobiDB-lite"/>
    </source>
</evidence>
<dbReference type="KEGG" id="mfeu:H1D33_15880"/>
<name>A0A7L6AYY8_9ACTN</name>
<dbReference type="RefSeq" id="WP_181567465.1">
    <property type="nucleotide sequence ID" value="NZ_CP059322.2"/>
</dbReference>
<accession>A0A7L6AYY8</accession>
<organism evidence="2 3">
    <name type="scientific">Micromonospora robiginosa</name>
    <dbReference type="NCBI Taxonomy" id="2749844"/>
    <lineage>
        <taxon>Bacteria</taxon>
        <taxon>Bacillati</taxon>
        <taxon>Actinomycetota</taxon>
        <taxon>Actinomycetes</taxon>
        <taxon>Micromonosporales</taxon>
        <taxon>Micromonosporaceae</taxon>
        <taxon>Micromonospora</taxon>
    </lineage>
</organism>
<proteinExistence type="predicted"/>
<reference evidence="3" key="1">
    <citation type="submission" date="2020-07" db="EMBL/GenBank/DDBJ databases">
        <title>A new Micromonospora strain with potent antibiotic activity isolated from the microbiome of a mid-Atlantic deep-sea sponge.</title>
        <authorList>
            <person name="Back C.R."/>
            <person name="Stennett H.L."/>
            <person name="Williams S.E."/>
            <person name="Wang L."/>
            <person name="Ojeda Gomez J."/>
            <person name="Abdulle O.M."/>
            <person name="Duffy T."/>
            <person name="Hendry K.R."/>
            <person name="Powell D."/>
            <person name="Stach J.E."/>
            <person name="Essex-Lopresti A.E."/>
            <person name="Willis C.L."/>
            <person name="Curnow P."/>
            <person name="Race P.R."/>
        </authorList>
    </citation>
    <scope>NUCLEOTIDE SEQUENCE [LARGE SCALE GENOMIC DNA]</scope>
    <source>
        <strain evidence="3">28ISP2-46</strain>
    </source>
</reference>
<dbReference type="Proteomes" id="UP000510844">
    <property type="component" value="Chromosome"/>
</dbReference>
<evidence type="ECO:0000313" key="2">
    <source>
        <dbReference type="EMBL" id="QLQ34917.1"/>
    </source>
</evidence>
<keyword evidence="3" id="KW-1185">Reference proteome</keyword>
<dbReference type="EMBL" id="CP059322">
    <property type="protein sequence ID" value="QLQ34917.1"/>
    <property type="molecule type" value="Genomic_DNA"/>
</dbReference>
<feature type="region of interest" description="Disordered" evidence="1">
    <location>
        <begin position="76"/>
        <end position="105"/>
    </location>
</feature>
<evidence type="ECO:0000313" key="3">
    <source>
        <dbReference type="Proteomes" id="UP000510844"/>
    </source>
</evidence>
<reference evidence="2 3" key="2">
    <citation type="journal article" date="2021" name="Mar. Drugs">
        <title>A New Micromonospora Strain with Antibiotic Activity Isolated from the Microbiome of a Mid-Atlantic Deep-Sea Sponge.</title>
        <authorList>
            <person name="Back C.R."/>
            <person name="Stennett H.L."/>
            <person name="Williams S.E."/>
            <person name="Wang L."/>
            <person name="Ojeda Gomez J."/>
            <person name="Abdulle O.M."/>
            <person name="Duffy T."/>
            <person name="Neal C."/>
            <person name="Mantell J."/>
            <person name="Jepson M.A."/>
            <person name="Hendry K.R."/>
            <person name="Powell D."/>
            <person name="Stach J.E.M."/>
            <person name="Essex-Lopresti A.E."/>
            <person name="Willis C.L."/>
            <person name="Curnow P."/>
            <person name="Race P.R."/>
        </authorList>
    </citation>
    <scope>NUCLEOTIDE SEQUENCE [LARGE SCALE GENOMIC DNA]</scope>
    <source>
        <strain evidence="2 3">28ISP2-46</strain>
    </source>
</reference>
<gene>
    <name evidence="2" type="ORF">H1D33_15880</name>
</gene>